<feature type="region of interest" description="Disordered" evidence="7">
    <location>
        <begin position="95"/>
        <end position="118"/>
    </location>
</feature>
<dbReference type="InterPro" id="IPR047021">
    <property type="entry name" value="REXO1/3/4-like"/>
</dbReference>
<organism evidence="9">
    <name type="scientific">Oikopleura dioica</name>
    <name type="common">Tunicate</name>
    <dbReference type="NCBI Taxonomy" id="34765"/>
    <lineage>
        <taxon>Eukaryota</taxon>
        <taxon>Metazoa</taxon>
        <taxon>Chordata</taxon>
        <taxon>Tunicata</taxon>
        <taxon>Appendicularia</taxon>
        <taxon>Copelata</taxon>
        <taxon>Oikopleuridae</taxon>
        <taxon>Oikopleura</taxon>
    </lineage>
</organism>
<dbReference type="PANTHER" id="PTHR12801">
    <property type="entry name" value="RNA EXONUCLEASE REXO1 / RECO3 FAMILY MEMBER-RELATED"/>
    <property type="match status" value="1"/>
</dbReference>
<dbReference type="InterPro" id="IPR034922">
    <property type="entry name" value="REX1-like_exo"/>
</dbReference>
<evidence type="ECO:0000313" key="9">
    <source>
        <dbReference type="EMBL" id="CBY37604.1"/>
    </source>
</evidence>
<dbReference type="FunFam" id="3.30.420.10:FF:000031">
    <property type="entry name" value="RNA exonuclease 1"/>
    <property type="match status" value="1"/>
</dbReference>
<dbReference type="InterPro" id="IPR031736">
    <property type="entry name" value="REXO1-like_dom"/>
</dbReference>
<dbReference type="AlphaFoldDB" id="E4YQ56"/>
<evidence type="ECO:0000256" key="4">
    <source>
        <dbReference type="ARBA" id="ARBA00022801"/>
    </source>
</evidence>
<comment type="subcellular location">
    <subcellularLocation>
        <location evidence="1">Nucleus</location>
    </subcellularLocation>
</comment>
<evidence type="ECO:0000256" key="7">
    <source>
        <dbReference type="SAM" id="MobiDB-lite"/>
    </source>
</evidence>
<keyword evidence="3" id="KW-0540">Nuclease</keyword>
<feature type="region of interest" description="Disordered" evidence="7">
    <location>
        <begin position="146"/>
        <end position="194"/>
    </location>
</feature>
<feature type="domain" description="Exonuclease" evidence="8">
    <location>
        <begin position="721"/>
        <end position="884"/>
    </location>
</feature>
<dbReference type="InterPro" id="IPR012337">
    <property type="entry name" value="RNaseH-like_sf"/>
</dbReference>
<dbReference type="PANTHER" id="PTHR12801:SF115">
    <property type="entry name" value="FI18136P1-RELATED"/>
    <property type="match status" value="1"/>
</dbReference>
<dbReference type="GO" id="GO:0010629">
    <property type="term" value="P:negative regulation of gene expression"/>
    <property type="evidence" value="ECO:0007669"/>
    <property type="project" value="UniProtKB-ARBA"/>
</dbReference>
<sequence length="892" mass="101366">MFRVRSLLSPLSCPIEDCSSAFCPYNHIPVSNSNTLDPEERLFEVAVKRTGQEYPLAQACYDAPDTPTPVNIKQEAGTTNIVGVKRTSTSVPYIKREKQESQPVTKPAPEPPKPTHVPFELLSNPEGDIKPYLPDLQRKATEIRNNKRKLPAQDAPQESAPLPKSKSAKENTPPVPAFPIIKNEPIFENSEETPNIADMTINTASRMEFNNYKSKIEKYRRQNAETKAVEKKNGEKVKDKSKTAVKEKLRQTEKERTKKPSKDKSNGPKEKTAESSKKEKEESVKRREKKRSRDDNLSTSLEKKRKKSPTVEEYVPEPVSRELVHDMEYTPGVPGVPARSSTPAKGGMRILKKSSGNDKVRKLSSATESYVERHKREKLKAEVDFSKRRIASAASGESAQALRPSGSKPKPRDINKDMHKRFAESEPVPEPNSRMGTEYNPVEKNPRIAHAVSSCAFRCVPIERCKVPMPIRQKHLEKLKEALIEKVHPNEETISRQVALELERELATKATTRGGFINAVCLRIAQIKKAMIKDERFMPRHDLTKIQTIPMNKALADKKVSKRIAIKPKTRRFTKLSGDKLYKAMSTYLLTFDELWIHGYPRPKNGNKKEVDVNPDVVKRYKNLVTGHPTKRKCSRCQAEFEVNTEEGWVSEGECFYHSGKLYPTRTSHEYNCCNGASNSDPCKFNERHVHEENRLDFIRYDRLSALKKVNDTQKRKRAPGVFALDCEMVYTVIGFELARVTVIDENMDLVLDSFCKPRGAILDYNEKYSGITEADLKNITSDLREVQKKVRYYISEEDILVGHSLDSDLKALKIHHKKCVDTSVVYPHKKGLPYKRGLKTLMREECGKVIQEETADGAYGHDSSEDAKAALQLMFKKLEEDQKAGKFADDE</sequence>
<proteinExistence type="inferred from homology"/>
<dbReference type="Pfam" id="PF15870">
    <property type="entry name" value="EloA-BP1"/>
    <property type="match status" value="1"/>
</dbReference>
<feature type="compositionally biased region" description="Basic and acidic residues" evidence="7">
    <location>
        <begin position="218"/>
        <end position="296"/>
    </location>
</feature>
<keyword evidence="5" id="KW-0269">Exonuclease</keyword>
<dbReference type="CDD" id="cd06145">
    <property type="entry name" value="REX1_like"/>
    <property type="match status" value="1"/>
</dbReference>
<evidence type="ECO:0000256" key="1">
    <source>
        <dbReference type="ARBA" id="ARBA00004123"/>
    </source>
</evidence>
<keyword evidence="4" id="KW-0378">Hydrolase</keyword>
<accession>E4YQ56</accession>
<dbReference type="GO" id="GO:0004527">
    <property type="term" value="F:exonuclease activity"/>
    <property type="evidence" value="ECO:0007669"/>
    <property type="project" value="UniProtKB-KW"/>
</dbReference>
<keyword evidence="6" id="KW-0539">Nucleus</keyword>
<evidence type="ECO:0000256" key="5">
    <source>
        <dbReference type="ARBA" id="ARBA00022839"/>
    </source>
</evidence>
<dbReference type="SUPFAM" id="SSF53098">
    <property type="entry name" value="Ribonuclease H-like"/>
    <property type="match status" value="1"/>
</dbReference>
<dbReference type="Proteomes" id="UP000011014">
    <property type="component" value="Unassembled WGS sequence"/>
</dbReference>
<dbReference type="InterPro" id="IPR013520">
    <property type="entry name" value="Ribonucl_H"/>
</dbReference>
<dbReference type="Gene3D" id="3.30.420.10">
    <property type="entry name" value="Ribonuclease H-like superfamily/Ribonuclease H"/>
    <property type="match status" value="1"/>
</dbReference>
<name>E4YQ56_OIKDI</name>
<dbReference type="SMART" id="SM00479">
    <property type="entry name" value="EXOIII"/>
    <property type="match status" value="1"/>
</dbReference>
<gene>
    <name evidence="9" type="ORF">GSOID_T00031075001</name>
</gene>
<feature type="compositionally biased region" description="Basic and acidic residues" evidence="7">
    <location>
        <begin position="319"/>
        <end position="328"/>
    </location>
</feature>
<dbReference type="GO" id="GO:0005634">
    <property type="term" value="C:nucleus"/>
    <property type="evidence" value="ECO:0007669"/>
    <property type="project" value="UniProtKB-SubCell"/>
</dbReference>
<comment type="similarity">
    <text evidence="2">Belongs to the REXO1/REXO3 family.</text>
</comment>
<feature type="region of interest" description="Disordered" evidence="7">
    <location>
        <begin position="392"/>
        <end position="415"/>
    </location>
</feature>
<feature type="compositionally biased region" description="Pro residues" evidence="7">
    <location>
        <begin position="106"/>
        <end position="115"/>
    </location>
</feature>
<protein>
    <recommendedName>
        <fullName evidence="8">Exonuclease domain-containing protein</fullName>
    </recommendedName>
</protein>
<evidence type="ECO:0000256" key="6">
    <source>
        <dbReference type="ARBA" id="ARBA00023242"/>
    </source>
</evidence>
<dbReference type="GO" id="GO:0003676">
    <property type="term" value="F:nucleic acid binding"/>
    <property type="evidence" value="ECO:0007669"/>
    <property type="project" value="InterPro"/>
</dbReference>
<evidence type="ECO:0000259" key="8">
    <source>
        <dbReference type="SMART" id="SM00479"/>
    </source>
</evidence>
<feature type="region of interest" description="Disordered" evidence="7">
    <location>
        <begin position="218"/>
        <end position="378"/>
    </location>
</feature>
<dbReference type="EMBL" id="FN655016">
    <property type="protein sequence ID" value="CBY37604.1"/>
    <property type="molecule type" value="Genomic_DNA"/>
</dbReference>
<evidence type="ECO:0000256" key="2">
    <source>
        <dbReference type="ARBA" id="ARBA00006357"/>
    </source>
</evidence>
<dbReference type="InterPro" id="IPR036397">
    <property type="entry name" value="RNaseH_sf"/>
</dbReference>
<reference evidence="9" key="1">
    <citation type="journal article" date="2010" name="Science">
        <title>Plasticity of animal genome architecture unmasked by rapid evolution of a pelagic tunicate.</title>
        <authorList>
            <person name="Denoeud F."/>
            <person name="Henriet S."/>
            <person name="Mungpakdee S."/>
            <person name="Aury J.M."/>
            <person name="Da Silva C."/>
            <person name="Brinkmann H."/>
            <person name="Mikhaleva J."/>
            <person name="Olsen L.C."/>
            <person name="Jubin C."/>
            <person name="Canestro C."/>
            <person name="Bouquet J.M."/>
            <person name="Danks G."/>
            <person name="Poulain J."/>
            <person name="Campsteijn C."/>
            <person name="Adamski M."/>
            <person name="Cross I."/>
            <person name="Yadetie F."/>
            <person name="Muffato M."/>
            <person name="Louis A."/>
            <person name="Butcher S."/>
            <person name="Tsagkogeorga G."/>
            <person name="Konrad A."/>
            <person name="Singh S."/>
            <person name="Jensen M.F."/>
            <person name="Cong E.H."/>
            <person name="Eikeseth-Otteraa H."/>
            <person name="Noel B."/>
            <person name="Anthouard V."/>
            <person name="Porcel B.M."/>
            <person name="Kachouri-Lafond R."/>
            <person name="Nishino A."/>
            <person name="Ugolini M."/>
            <person name="Chourrout P."/>
            <person name="Nishida H."/>
            <person name="Aasland R."/>
            <person name="Huzurbazar S."/>
            <person name="Westhof E."/>
            <person name="Delsuc F."/>
            <person name="Lehrach H."/>
            <person name="Reinhardt R."/>
            <person name="Weissenbach J."/>
            <person name="Roy S.W."/>
            <person name="Artiguenave F."/>
            <person name="Postlethwait J.H."/>
            <person name="Manak J.R."/>
            <person name="Thompson E.M."/>
            <person name="Jaillon O."/>
            <person name="Du Pasquier L."/>
            <person name="Boudinot P."/>
            <person name="Liberles D.A."/>
            <person name="Volff J.N."/>
            <person name="Philippe H."/>
            <person name="Lenhard B."/>
            <person name="Roest Crollius H."/>
            <person name="Wincker P."/>
            <person name="Chourrout D."/>
        </authorList>
    </citation>
    <scope>NUCLEOTIDE SEQUENCE [LARGE SCALE GENOMIC DNA]</scope>
</reference>
<evidence type="ECO:0000256" key="3">
    <source>
        <dbReference type="ARBA" id="ARBA00022722"/>
    </source>
</evidence>